<evidence type="ECO:0000256" key="2">
    <source>
        <dbReference type="ARBA" id="ARBA00022692"/>
    </source>
</evidence>
<feature type="transmembrane region" description="Helical" evidence="5">
    <location>
        <begin position="129"/>
        <end position="148"/>
    </location>
</feature>
<dbReference type="InterPro" id="IPR001750">
    <property type="entry name" value="ND/Mrp_TM"/>
</dbReference>
<evidence type="ECO:0000313" key="8">
    <source>
        <dbReference type="EMBL" id="MEN3069683.1"/>
    </source>
</evidence>
<feature type="transmembrane region" description="Helical" evidence="5">
    <location>
        <begin position="154"/>
        <end position="173"/>
    </location>
</feature>
<dbReference type="RefSeq" id="WP_345920453.1">
    <property type="nucleotide sequence ID" value="NZ_JBDIVE010000008.1"/>
</dbReference>
<feature type="transmembrane region" description="Helical" evidence="5">
    <location>
        <begin position="438"/>
        <end position="456"/>
    </location>
</feature>
<comment type="caution">
    <text evidence="8">The sequence shown here is derived from an EMBL/GenBank/DDBJ whole genome shotgun (WGS) entry which is preliminary data.</text>
</comment>
<protein>
    <recommendedName>
        <fullName evidence="5">NADH-quinone oxidoreductase subunit N</fullName>
        <ecNumber evidence="5">7.1.1.-</ecNumber>
    </recommendedName>
    <alternativeName>
        <fullName evidence="5">NADH dehydrogenase I subunit N</fullName>
    </alternativeName>
    <alternativeName>
        <fullName evidence="5">NDH-1 subunit N</fullName>
    </alternativeName>
</protein>
<feature type="domain" description="NADH:quinone oxidoreductase/Mrp antiporter transmembrane" evidence="7">
    <location>
        <begin position="148"/>
        <end position="450"/>
    </location>
</feature>
<dbReference type="NCBIfam" id="NF004442">
    <property type="entry name" value="PRK05777.1-5"/>
    <property type="match status" value="1"/>
</dbReference>
<sequence length="512" mass="55558">MEFQIPDFYPASAEFFLAGAAILTLLIISFVKQGAECVAYRLSQAALLLTALLTLAPILANIDFGQMFGSKSWTLEGLGFSFGHIGFTFGQMFINDGLGVVLKFFSCISVAAGLFYGRRYIADRRIESPEYYLLVLFATLGVMVLISAGSLLTVYLGLEMLSLASYALVAINRDSIQSTEAGMKYFVLGALASGLLLYGISMVYGATQTLNIVDVARALFEQQANNTVMLFGMVFVVAGIAFKLGVVPFHMWIPDVYQGAPTAVTLLIATAPKLAAFAMAFRVLAVGFWAFADQWQKMFIFLAIGSIVLGNLAAIAQTNIKRMLAYSAISHMGFVLLGLTSGVVNGDPYLADNAYAASLFYVITYVLTSLAGFGILLLLSRAGFEAETLDDLKGLNKRSSWWAAMMAIVMFSMAGIPFFVGFFSKFLILQFVVATDHIWLAVLAVLMSLIGAFYYLRIVKLMFFDEPTDNSPITAGLGLRLTLSSNVLIIALLGLSPNLLMTFLSVVMHGSF</sequence>
<name>A0ABU9Z1M1_9RHOO</name>
<feature type="transmembrane region" description="Helical" evidence="5">
    <location>
        <begin position="100"/>
        <end position="117"/>
    </location>
</feature>
<feature type="transmembrane region" description="Helical" evidence="5">
    <location>
        <begin position="185"/>
        <end position="207"/>
    </location>
</feature>
<dbReference type="HAMAP" id="MF_00445">
    <property type="entry name" value="NDH1_NuoN_1"/>
    <property type="match status" value="1"/>
</dbReference>
<dbReference type="EMBL" id="JBDIVE010000008">
    <property type="protein sequence ID" value="MEN3069683.1"/>
    <property type="molecule type" value="Genomic_DNA"/>
</dbReference>
<dbReference type="NCBIfam" id="TIGR01770">
    <property type="entry name" value="NDH_I_N"/>
    <property type="match status" value="1"/>
</dbReference>
<evidence type="ECO:0000313" key="9">
    <source>
        <dbReference type="Proteomes" id="UP001410394"/>
    </source>
</evidence>
<evidence type="ECO:0000256" key="4">
    <source>
        <dbReference type="ARBA" id="ARBA00023136"/>
    </source>
</evidence>
<feature type="transmembrane region" description="Helical" evidence="5">
    <location>
        <begin position="43"/>
        <end position="62"/>
    </location>
</feature>
<evidence type="ECO:0000256" key="3">
    <source>
        <dbReference type="ARBA" id="ARBA00022989"/>
    </source>
</evidence>
<feature type="transmembrane region" description="Helical" evidence="5">
    <location>
        <begin position="356"/>
        <end position="379"/>
    </location>
</feature>
<evidence type="ECO:0000256" key="6">
    <source>
        <dbReference type="RuleBase" id="RU000320"/>
    </source>
</evidence>
<evidence type="ECO:0000259" key="7">
    <source>
        <dbReference type="Pfam" id="PF00361"/>
    </source>
</evidence>
<dbReference type="PANTHER" id="PTHR22773">
    <property type="entry name" value="NADH DEHYDROGENASE"/>
    <property type="match status" value="1"/>
</dbReference>
<keyword evidence="3 5" id="KW-1133">Transmembrane helix</keyword>
<keyword evidence="5" id="KW-1278">Translocase</keyword>
<proteinExistence type="inferred from homology"/>
<feature type="transmembrane region" description="Helical" evidence="5">
    <location>
        <begin position="323"/>
        <end position="344"/>
    </location>
</feature>
<feature type="transmembrane region" description="Helical" evidence="5">
    <location>
        <begin position="227"/>
        <end position="253"/>
    </location>
</feature>
<organism evidence="8 9">
    <name type="scientific">Uliginosibacterium sediminicola</name>
    <dbReference type="NCBI Taxonomy" id="2024550"/>
    <lineage>
        <taxon>Bacteria</taxon>
        <taxon>Pseudomonadati</taxon>
        <taxon>Pseudomonadota</taxon>
        <taxon>Betaproteobacteria</taxon>
        <taxon>Rhodocyclales</taxon>
        <taxon>Zoogloeaceae</taxon>
        <taxon>Uliginosibacterium</taxon>
    </lineage>
</organism>
<comment type="function">
    <text evidence="5">NDH-1 shuttles electrons from NADH, via FMN and iron-sulfur (Fe-S) centers, to quinones in the respiratory chain. The immediate electron acceptor for the enzyme in this species is believed to be ubiquinone. Couples the redox reaction to proton translocation (for every two electrons transferred, four hydrogen ions are translocated across the cytoplasmic membrane), and thus conserves the redox energy in a proton gradient.</text>
</comment>
<keyword evidence="5" id="KW-1003">Cell membrane</keyword>
<dbReference type="Proteomes" id="UP001410394">
    <property type="component" value="Unassembled WGS sequence"/>
</dbReference>
<reference evidence="8 9" key="1">
    <citation type="journal article" date="2018" name="Int. J. Syst. Evol. Microbiol.">
        <title>Uliginosibacterium sediminicola sp. nov., isolated from freshwater sediment.</title>
        <authorList>
            <person name="Hwang W.M."/>
            <person name="Kim S.M."/>
            <person name="Kang K."/>
            <person name="Ahn T.Y."/>
        </authorList>
    </citation>
    <scope>NUCLEOTIDE SEQUENCE [LARGE SCALE GENOMIC DNA]</scope>
    <source>
        <strain evidence="8 9">M1-21</strain>
    </source>
</reference>
<keyword evidence="5" id="KW-0520">NAD</keyword>
<comment type="similarity">
    <text evidence="5">Belongs to the complex I subunit 2 family.</text>
</comment>
<comment type="subunit">
    <text evidence="5">NDH-1 is composed of 14 different subunits. Subunits NuoA, H, J, K, L, M, N constitute the membrane sector of the complex.</text>
</comment>
<feature type="transmembrane region" description="Helical" evidence="5">
    <location>
        <begin position="400"/>
        <end position="423"/>
    </location>
</feature>
<dbReference type="Pfam" id="PF00361">
    <property type="entry name" value="Proton_antipo_M"/>
    <property type="match status" value="1"/>
</dbReference>
<keyword evidence="4 5" id="KW-0472">Membrane</keyword>
<keyword evidence="9" id="KW-1185">Reference proteome</keyword>
<accession>A0ABU9Z1M1</accession>
<feature type="transmembrane region" description="Helical" evidence="5">
    <location>
        <begin position="298"/>
        <end position="316"/>
    </location>
</feature>
<evidence type="ECO:0000256" key="1">
    <source>
        <dbReference type="ARBA" id="ARBA00004127"/>
    </source>
</evidence>
<evidence type="ECO:0000256" key="5">
    <source>
        <dbReference type="HAMAP-Rule" id="MF_00445"/>
    </source>
</evidence>
<keyword evidence="5" id="KW-0813">Transport</keyword>
<comment type="catalytic activity">
    <reaction evidence="5">
        <text>a quinone + NADH + 5 H(+)(in) = a quinol + NAD(+) + 4 H(+)(out)</text>
        <dbReference type="Rhea" id="RHEA:57888"/>
        <dbReference type="ChEBI" id="CHEBI:15378"/>
        <dbReference type="ChEBI" id="CHEBI:24646"/>
        <dbReference type="ChEBI" id="CHEBI:57540"/>
        <dbReference type="ChEBI" id="CHEBI:57945"/>
        <dbReference type="ChEBI" id="CHEBI:132124"/>
    </reaction>
</comment>
<feature type="transmembrane region" description="Helical" evidence="5">
    <location>
        <begin position="12"/>
        <end position="31"/>
    </location>
</feature>
<dbReference type="EC" id="7.1.1.-" evidence="5"/>
<dbReference type="InterPro" id="IPR010096">
    <property type="entry name" value="NADH-Q_OxRdtase_suN/2"/>
</dbReference>
<gene>
    <name evidence="5 8" type="primary">nuoN</name>
    <name evidence="8" type="ORF">ABDB84_14445</name>
</gene>
<keyword evidence="2 5" id="KW-0812">Transmembrane</keyword>
<comment type="subcellular location">
    <subcellularLocation>
        <location evidence="5">Cell membrane</location>
        <topology evidence="5">Multi-pass membrane protein</topology>
    </subcellularLocation>
    <subcellularLocation>
        <location evidence="1">Endomembrane system</location>
        <topology evidence="1">Multi-pass membrane protein</topology>
    </subcellularLocation>
    <subcellularLocation>
        <location evidence="6">Membrane</location>
        <topology evidence="6">Multi-pass membrane protein</topology>
    </subcellularLocation>
</comment>
<keyword evidence="5" id="KW-0874">Quinone</keyword>
<feature type="transmembrane region" description="Helical" evidence="5">
    <location>
        <begin position="487"/>
        <end position="508"/>
    </location>
</feature>
<keyword evidence="5" id="KW-0830">Ubiquinone</keyword>